<keyword evidence="2" id="KW-1185">Reference proteome</keyword>
<dbReference type="AlphaFoldDB" id="A0A1W6ZV82"/>
<evidence type="ECO:0000313" key="1">
    <source>
        <dbReference type="EMBL" id="ARQ01317.1"/>
    </source>
</evidence>
<evidence type="ECO:0000313" key="2">
    <source>
        <dbReference type="Proteomes" id="UP000194137"/>
    </source>
</evidence>
<dbReference type="InterPro" id="IPR046705">
    <property type="entry name" value="DUF6778"/>
</dbReference>
<dbReference type="STRING" id="1235591.CAK95_21125"/>
<dbReference type="Proteomes" id="UP000194137">
    <property type="component" value="Chromosome"/>
</dbReference>
<dbReference type="Pfam" id="PF20569">
    <property type="entry name" value="DUF6778"/>
    <property type="match status" value="1"/>
</dbReference>
<reference evidence="1 2" key="1">
    <citation type="submission" date="2017-05" db="EMBL/GenBank/DDBJ databases">
        <title>Full genome sequence of Pseudorhodoplanes sinuspersici.</title>
        <authorList>
            <person name="Dastgheib S.M.M."/>
            <person name="Shavandi M."/>
            <person name="Tirandaz H."/>
        </authorList>
    </citation>
    <scope>NUCLEOTIDE SEQUENCE [LARGE SCALE GENOMIC DNA]</scope>
    <source>
        <strain evidence="1 2">RIPI110</strain>
    </source>
</reference>
<organism evidence="1 2">
    <name type="scientific">Pseudorhodoplanes sinuspersici</name>
    <dbReference type="NCBI Taxonomy" id="1235591"/>
    <lineage>
        <taxon>Bacteria</taxon>
        <taxon>Pseudomonadati</taxon>
        <taxon>Pseudomonadota</taxon>
        <taxon>Alphaproteobacteria</taxon>
        <taxon>Hyphomicrobiales</taxon>
        <taxon>Pseudorhodoplanes</taxon>
    </lineage>
</organism>
<dbReference type="EMBL" id="CP021112">
    <property type="protein sequence ID" value="ARQ01317.1"/>
    <property type="molecule type" value="Genomic_DNA"/>
</dbReference>
<sequence length="199" mass="21521">MFLRFIAVMSLAWAVSGCVTTNQHSLSGSDLQSFKLAEVRVVVPPEASIVGYDGINEYLAGRNVPNYELNAATETEEAKQWTRDHLAARIKGAMQQNLAGTFNGNRPVRAEVTVHGFMLSSAVQRIVVGGNYHMVADVTLVDAKTGAVIVAYPKMVHVVQALNGWAGAIVQAAYDAANSPGERVVKGFAEQYRGWLLKT</sequence>
<evidence type="ECO:0008006" key="3">
    <source>
        <dbReference type="Google" id="ProtNLM"/>
    </source>
</evidence>
<dbReference type="PROSITE" id="PS51257">
    <property type="entry name" value="PROKAR_LIPOPROTEIN"/>
    <property type="match status" value="1"/>
</dbReference>
<gene>
    <name evidence="1" type="ORF">CAK95_21125</name>
</gene>
<protein>
    <recommendedName>
        <fullName evidence="3">DUF3313 domain-containing protein</fullName>
    </recommendedName>
</protein>
<accession>A0A1W6ZV82</accession>
<proteinExistence type="predicted"/>
<dbReference type="KEGG" id="psin:CAK95_21125"/>
<name>A0A1W6ZV82_9HYPH</name>